<organism evidence="1 2">
    <name type="scientific">Pseudonocardia aurantiaca</name>
    <dbReference type="NCBI Taxonomy" id="75290"/>
    <lineage>
        <taxon>Bacteria</taxon>
        <taxon>Bacillati</taxon>
        <taxon>Actinomycetota</taxon>
        <taxon>Actinomycetes</taxon>
        <taxon>Pseudonocardiales</taxon>
        <taxon>Pseudonocardiaceae</taxon>
        <taxon>Pseudonocardia</taxon>
    </lineage>
</organism>
<sequence>MVAVIDSGDISELLAFRSGRQGRDSYTSVAWRSHEWKGAKFHLALLVDEEGDVRWLGRAQGRKRVSDRERRVDISEIYEVGGPSLEQIRRLLPERHKQGLQYGILSEAVGEAVTRALLTFHPSESDTIRRLGRQEFFRQEPGERGRRLNEQRDATGLLLEIGEVGREALRDMSAPTPAQPSFLAGLSNRSASEENLINYDIGRFPGMTEVGSAHVDWRIFQSNNRRMFIMNANMEPLETTLGTDVIYYNEFRQSFVLLQYKRLVRESGQTKGAWYRPDKNIWAELERMAKVDELCGNVADGEFRLHGKACWVKLCDSDARVENSQDLVKGMYLAREYFEELLATLKGPRKGPRLGYDNVPRHINNTTFIQLVKDGWIGTRGTATRQLEDIVREVLQNRRVLVLGASMP</sequence>
<gene>
    <name evidence="1" type="ORF">ACFSCY_05760</name>
</gene>
<protein>
    <submittedName>
        <fullName evidence="1">Uncharacterized protein</fullName>
    </submittedName>
</protein>
<reference evidence="2" key="1">
    <citation type="journal article" date="2019" name="Int. J. Syst. Evol. Microbiol.">
        <title>The Global Catalogue of Microorganisms (GCM) 10K type strain sequencing project: providing services to taxonomists for standard genome sequencing and annotation.</title>
        <authorList>
            <consortium name="The Broad Institute Genomics Platform"/>
            <consortium name="The Broad Institute Genome Sequencing Center for Infectious Disease"/>
            <person name="Wu L."/>
            <person name="Ma J."/>
        </authorList>
    </citation>
    <scope>NUCLEOTIDE SEQUENCE [LARGE SCALE GENOMIC DNA]</scope>
    <source>
        <strain evidence="2">JCM 12165</strain>
    </source>
</reference>
<accession>A0ABW4FE03</accession>
<evidence type="ECO:0000313" key="1">
    <source>
        <dbReference type="EMBL" id="MFD1528940.1"/>
    </source>
</evidence>
<dbReference type="Proteomes" id="UP001597145">
    <property type="component" value="Unassembled WGS sequence"/>
</dbReference>
<dbReference type="RefSeq" id="WP_343984831.1">
    <property type="nucleotide sequence ID" value="NZ_BAAAJG010000025.1"/>
</dbReference>
<evidence type="ECO:0000313" key="2">
    <source>
        <dbReference type="Proteomes" id="UP001597145"/>
    </source>
</evidence>
<keyword evidence="2" id="KW-1185">Reference proteome</keyword>
<dbReference type="EMBL" id="JBHUCP010000003">
    <property type="protein sequence ID" value="MFD1528940.1"/>
    <property type="molecule type" value="Genomic_DNA"/>
</dbReference>
<proteinExistence type="predicted"/>
<comment type="caution">
    <text evidence="1">The sequence shown here is derived from an EMBL/GenBank/DDBJ whole genome shotgun (WGS) entry which is preliminary data.</text>
</comment>
<name>A0ABW4FE03_9PSEU</name>